<feature type="transmembrane region" description="Helical" evidence="7">
    <location>
        <begin position="338"/>
        <end position="356"/>
    </location>
</feature>
<dbReference type="Proteomes" id="UP000609849">
    <property type="component" value="Unassembled WGS sequence"/>
</dbReference>
<feature type="transmembrane region" description="Helical" evidence="7">
    <location>
        <begin position="300"/>
        <end position="317"/>
    </location>
</feature>
<feature type="transmembrane region" description="Helical" evidence="7">
    <location>
        <begin position="362"/>
        <end position="379"/>
    </location>
</feature>
<comment type="caution">
    <text evidence="9">The sequence shown here is derived from an EMBL/GenBank/DDBJ whole genome shotgun (WGS) entry which is preliminary data.</text>
</comment>
<evidence type="ECO:0000256" key="3">
    <source>
        <dbReference type="ARBA" id="ARBA00022475"/>
    </source>
</evidence>
<organism evidence="9 10">
    <name type="scientific">Romboutsia faecis</name>
    <dbReference type="NCBI Taxonomy" id="2764597"/>
    <lineage>
        <taxon>Bacteria</taxon>
        <taxon>Bacillati</taxon>
        <taxon>Bacillota</taxon>
        <taxon>Clostridia</taxon>
        <taxon>Peptostreptococcales</taxon>
        <taxon>Peptostreptococcaceae</taxon>
        <taxon>Romboutsia</taxon>
    </lineage>
</organism>
<evidence type="ECO:0000256" key="7">
    <source>
        <dbReference type="SAM" id="Phobius"/>
    </source>
</evidence>
<feature type="transmembrane region" description="Helical" evidence="7">
    <location>
        <begin position="41"/>
        <end position="59"/>
    </location>
</feature>
<dbReference type="EMBL" id="JACRWE010000001">
    <property type="protein sequence ID" value="MBC5995768.1"/>
    <property type="molecule type" value="Genomic_DNA"/>
</dbReference>
<evidence type="ECO:0000256" key="2">
    <source>
        <dbReference type="ARBA" id="ARBA00022448"/>
    </source>
</evidence>
<evidence type="ECO:0000256" key="6">
    <source>
        <dbReference type="ARBA" id="ARBA00023136"/>
    </source>
</evidence>
<evidence type="ECO:0000256" key="1">
    <source>
        <dbReference type="ARBA" id="ARBA00004651"/>
    </source>
</evidence>
<sequence>MDNKRIIKILFLNFLTMATFNISHPVTPTLINSLGLPTYTFGVFYSSMAIAQFIMSPIWGSISDAQGRKKILIVGMIGYGISQLGFGFSSNEVIILLFRILAGGLSVGYITVSTAYISDVSTKEDRIKYLSYNTAANSIGASFGALVGGFVGMSGYKYAFLTQFLASMLIALIVAVFIKETITEKNDKYKVYLGHLKLNKSLIDLKSSIGIMMIVMVLITIATTSYSSTINYFLEDVASVPTSVNGIVMAVAGVIALFMNVVINPYLSKHFEERKTMVVALGFTGVSIILFSLIDNSYIALLFLAIFIASSAIVTPIQQSIVSKLARDNYGEVMGIQGSFKALGMVSGSLISGFIFDYGNKLPFIIGGISSLIAFWIASKIKLSNK</sequence>
<name>A0ABR7JM23_9FIRM</name>
<protein>
    <submittedName>
        <fullName evidence="9">MFS transporter</fullName>
    </submittedName>
</protein>
<keyword evidence="4 7" id="KW-0812">Transmembrane</keyword>
<feature type="transmembrane region" description="Helical" evidence="7">
    <location>
        <begin position="276"/>
        <end position="294"/>
    </location>
</feature>
<dbReference type="PANTHER" id="PTHR43414">
    <property type="entry name" value="MULTIDRUG RESISTANCE PROTEIN MDTG"/>
    <property type="match status" value="1"/>
</dbReference>
<dbReference type="SUPFAM" id="SSF103473">
    <property type="entry name" value="MFS general substrate transporter"/>
    <property type="match status" value="1"/>
</dbReference>
<dbReference type="PANTHER" id="PTHR43414:SF6">
    <property type="entry name" value="MULTIDRUG RESISTANCE PROTEIN MDTG"/>
    <property type="match status" value="1"/>
</dbReference>
<keyword evidence="5 7" id="KW-1133">Transmembrane helix</keyword>
<feature type="transmembrane region" description="Helical" evidence="7">
    <location>
        <begin position="71"/>
        <end position="88"/>
    </location>
</feature>
<dbReference type="InterPro" id="IPR036259">
    <property type="entry name" value="MFS_trans_sf"/>
</dbReference>
<dbReference type="CDD" id="cd17325">
    <property type="entry name" value="MFS_MdtG_SLC18_like"/>
    <property type="match status" value="1"/>
</dbReference>
<proteinExistence type="predicted"/>
<comment type="subcellular location">
    <subcellularLocation>
        <location evidence="1">Cell membrane</location>
        <topology evidence="1">Multi-pass membrane protein</topology>
    </subcellularLocation>
</comment>
<keyword evidence="6 7" id="KW-0472">Membrane</keyword>
<dbReference type="InterPro" id="IPR011701">
    <property type="entry name" value="MFS"/>
</dbReference>
<evidence type="ECO:0000256" key="4">
    <source>
        <dbReference type="ARBA" id="ARBA00022692"/>
    </source>
</evidence>
<dbReference type="RefSeq" id="WP_153925850.1">
    <property type="nucleotide sequence ID" value="NZ_JACRWE010000001.1"/>
</dbReference>
<dbReference type="InterPro" id="IPR020846">
    <property type="entry name" value="MFS_dom"/>
</dbReference>
<dbReference type="InterPro" id="IPR001958">
    <property type="entry name" value="Tet-R_TetA/multi-R_MdtG-like"/>
</dbReference>
<accession>A0ABR7JM23</accession>
<feature type="transmembrane region" description="Helical" evidence="7">
    <location>
        <begin position="246"/>
        <end position="267"/>
    </location>
</feature>
<dbReference type="PROSITE" id="PS50850">
    <property type="entry name" value="MFS"/>
    <property type="match status" value="1"/>
</dbReference>
<keyword evidence="10" id="KW-1185">Reference proteome</keyword>
<dbReference type="Gene3D" id="1.20.1250.20">
    <property type="entry name" value="MFS general substrate transporter like domains"/>
    <property type="match status" value="1"/>
</dbReference>
<feature type="domain" description="Major facilitator superfamily (MFS) profile" evidence="8">
    <location>
        <begin position="5"/>
        <end position="386"/>
    </location>
</feature>
<feature type="transmembrane region" description="Helical" evidence="7">
    <location>
        <begin position="158"/>
        <end position="178"/>
    </location>
</feature>
<gene>
    <name evidence="9" type="ORF">H8923_03255</name>
</gene>
<feature type="transmembrane region" description="Helical" evidence="7">
    <location>
        <begin position="209"/>
        <end position="234"/>
    </location>
</feature>
<evidence type="ECO:0000259" key="8">
    <source>
        <dbReference type="PROSITE" id="PS50850"/>
    </source>
</evidence>
<dbReference type="PRINTS" id="PR01035">
    <property type="entry name" value="TCRTETA"/>
</dbReference>
<keyword evidence="2" id="KW-0813">Transport</keyword>
<dbReference type="Pfam" id="PF07690">
    <property type="entry name" value="MFS_1"/>
    <property type="match status" value="1"/>
</dbReference>
<evidence type="ECO:0000313" key="10">
    <source>
        <dbReference type="Proteomes" id="UP000609849"/>
    </source>
</evidence>
<keyword evidence="3" id="KW-1003">Cell membrane</keyword>
<evidence type="ECO:0000256" key="5">
    <source>
        <dbReference type="ARBA" id="ARBA00022989"/>
    </source>
</evidence>
<evidence type="ECO:0000313" key="9">
    <source>
        <dbReference type="EMBL" id="MBC5995768.1"/>
    </source>
</evidence>
<feature type="transmembrane region" description="Helical" evidence="7">
    <location>
        <begin position="129"/>
        <end position="152"/>
    </location>
</feature>
<feature type="transmembrane region" description="Helical" evidence="7">
    <location>
        <begin position="94"/>
        <end position="117"/>
    </location>
</feature>
<reference evidence="9 10" key="1">
    <citation type="submission" date="2020-08" db="EMBL/GenBank/DDBJ databases">
        <authorList>
            <person name="Liu C."/>
            <person name="Sun Q."/>
        </authorList>
    </citation>
    <scope>NUCLEOTIDE SEQUENCE [LARGE SCALE GENOMIC DNA]</scope>
    <source>
        <strain evidence="9 10">NSJ-18</strain>
    </source>
</reference>